<keyword evidence="8" id="KW-1185">Reference proteome</keyword>
<dbReference type="EC" id="1.2.4.4" evidence="3"/>
<comment type="cofactor">
    <cofactor evidence="1">
        <name>thiamine diphosphate</name>
        <dbReference type="ChEBI" id="CHEBI:58937"/>
    </cofactor>
</comment>
<feature type="domain" description="Transketolase-like pyrimidine-binding" evidence="6">
    <location>
        <begin position="478"/>
        <end position="652"/>
    </location>
</feature>
<protein>
    <recommendedName>
        <fullName evidence="3">3-methyl-2-oxobutanoate dehydrogenase (2-methylpropanoyl-transferring)</fullName>
        <ecNumber evidence="3">1.2.4.4</ecNumber>
    </recommendedName>
</protein>
<dbReference type="Pfam" id="PF00676">
    <property type="entry name" value="E1_dh"/>
    <property type="match status" value="1"/>
</dbReference>
<dbReference type="SUPFAM" id="SSF52518">
    <property type="entry name" value="Thiamin diphosphate-binding fold (THDP-binding)"/>
    <property type="match status" value="2"/>
</dbReference>
<dbReference type="PANTHER" id="PTHR42980">
    <property type="entry name" value="2-OXOISOVALERATE DEHYDROGENASE SUBUNIT BETA-RELATED"/>
    <property type="match status" value="1"/>
</dbReference>
<dbReference type="PANTHER" id="PTHR42980:SF1">
    <property type="entry name" value="2-OXOISOVALERATE DEHYDROGENASE SUBUNIT BETA, MITOCHONDRIAL"/>
    <property type="match status" value="1"/>
</dbReference>
<evidence type="ECO:0000256" key="2">
    <source>
        <dbReference type="ARBA" id="ARBA00003906"/>
    </source>
</evidence>
<evidence type="ECO:0000313" key="7">
    <source>
        <dbReference type="EMBL" id="TWP29479.1"/>
    </source>
</evidence>
<evidence type="ECO:0000256" key="4">
    <source>
        <dbReference type="ARBA" id="ARBA00023002"/>
    </source>
</evidence>
<evidence type="ECO:0000259" key="6">
    <source>
        <dbReference type="SMART" id="SM00861"/>
    </source>
</evidence>
<evidence type="ECO:0000313" key="8">
    <source>
        <dbReference type="Proteomes" id="UP000319499"/>
    </source>
</evidence>
<dbReference type="Pfam" id="PF02780">
    <property type="entry name" value="Transketolase_C"/>
    <property type="match status" value="1"/>
</dbReference>
<evidence type="ECO:0000256" key="1">
    <source>
        <dbReference type="ARBA" id="ARBA00001964"/>
    </source>
</evidence>
<organism evidence="7 8">
    <name type="scientific">Apibacter muscae</name>
    <dbReference type="NCBI Taxonomy" id="2509004"/>
    <lineage>
        <taxon>Bacteria</taxon>
        <taxon>Pseudomonadati</taxon>
        <taxon>Bacteroidota</taxon>
        <taxon>Flavobacteriia</taxon>
        <taxon>Flavobacteriales</taxon>
        <taxon>Weeksellaceae</taxon>
        <taxon>Apibacter</taxon>
    </lineage>
</organism>
<dbReference type="EMBL" id="SELH01000014">
    <property type="protein sequence ID" value="TWP29479.1"/>
    <property type="molecule type" value="Genomic_DNA"/>
</dbReference>
<dbReference type="Pfam" id="PF02779">
    <property type="entry name" value="Transket_pyr"/>
    <property type="match status" value="1"/>
</dbReference>
<dbReference type="SMART" id="SM00861">
    <property type="entry name" value="Transket_pyr"/>
    <property type="match status" value="1"/>
</dbReference>
<dbReference type="GO" id="GO:0007584">
    <property type="term" value="P:response to nutrient"/>
    <property type="evidence" value="ECO:0007669"/>
    <property type="project" value="TreeGrafter"/>
</dbReference>
<gene>
    <name evidence="7" type="ORF">ETU09_03170</name>
</gene>
<reference evidence="7 8" key="1">
    <citation type="submission" date="2019-02" db="EMBL/GenBank/DDBJ databases">
        <title>Apibacter muscae sp. nov.: a novel member of the house fly microbiota.</title>
        <authorList>
            <person name="Park R."/>
        </authorList>
    </citation>
    <scope>NUCLEOTIDE SEQUENCE [LARGE SCALE GENOMIC DNA]</scope>
    <source>
        <strain evidence="7 8">AL1</strain>
    </source>
</reference>
<proteinExistence type="predicted"/>
<dbReference type="InterPro" id="IPR005475">
    <property type="entry name" value="Transketolase-like_Pyr-bd"/>
</dbReference>
<keyword evidence="4" id="KW-0560">Oxidoreductase</keyword>
<dbReference type="Proteomes" id="UP000319499">
    <property type="component" value="Unassembled WGS sequence"/>
</dbReference>
<evidence type="ECO:0000256" key="5">
    <source>
        <dbReference type="ARBA" id="ARBA00023052"/>
    </source>
</evidence>
<name>A0A563DHD7_9FLAO</name>
<dbReference type="InterPro" id="IPR009014">
    <property type="entry name" value="Transketo_C/PFOR_II"/>
</dbReference>
<dbReference type="GO" id="GO:0009083">
    <property type="term" value="P:branched-chain amino acid catabolic process"/>
    <property type="evidence" value="ECO:0007669"/>
    <property type="project" value="TreeGrafter"/>
</dbReference>
<sequence length="812" mass="92498">MELESALSFYEFKREILKDYRLCLISRECSILGRKEALSGSAKFAILGDGKELPQIAMAKVFKNGDFRSGYYRDQTLAFATGEITIENFFSQMYADADPEREPQSRGRMMNAHYATHLVDVDGNWKNLTEQKNHAADLSPTAGQIPRLFGLAYASKIYRQEKGLSKQSNFSNQGNEIAFGTIGDASTSEGHFWEAINAASALQIPMVLSIWDDGYGISVDSTEQRAKKQFKELLQGFEKKSGEKKGCKIFHVKGWNYPELIETYSKAEELARNEHVPVIIHVDELTQPQGHSSSGSHERYKSKERLQWEKEFDCLKKFKEWILDFKVPDLDNNTSRSLISENELEELEESVKEEVKKHQKIAWNQYRESLNSIKSEAMQLVNLLELQSSKKVFISQQKDIFFKIPNPYKREIYHFVRKILRIVRDENIAAKSDLITWFNKNLKREEDNYNTKLYSDTTKSALNVPYIAPEFDQESKLVDGRLIVRDNFDKLLMKYPELIAFGEDLGKIGDVNQGFEGLQAKYGELRVSDTGIREATIIGQGIGMAMRGLRPIAEIQYIDYVLYGIQTMSDDLASLRYRTGGRQKAPLIIRTRGHRLEGIWHSGSPMGGILNYLRGIYLLVPRNFVQAAGFYNTMMMSDDPCMIVECLNGYRLKEPLPKNLGEFTTPVGQVEVTKEGKHITILTYGACWKIVTEAAKELSILGIDIEIIDAQSLIPFDIKHQTVESLKKTNRLLIVDEDVPGGASAYLLHKVIEEQRGFQYLDSAPATLTAKEHRPAYGTDGDYFSKPSVDDVIEKVYNIMHEVNPTEYPPIR</sequence>
<dbReference type="InterPro" id="IPR029061">
    <property type="entry name" value="THDP-binding"/>
</dbReference>
<evidence type="ECO:0000256" key="3">
    <source>
        <dbReference type="ARBA" id="ARBA00012277"/>
    </source>
</evidence>
<dbReference type="AlphaFoldDB" id="A0A563DHD7"/>
<dbReference type="OrthoDB" id="9769337at2"/>
<dbReference type="SUPFAM" id="SSF52922">
    <property type="entry name" value="TK C-terminal domain-like"/>
    <property type="match status" value="1"/>
</dbReference>
<comment type="function">
    <text evidence="2">E1 component of the 2-oxoglutarate dehydrogenase (OGDH) complex which catalyzes the decarboxylation of 2-oxoglutarate, the first step in the conversion of 2-oxoglutarate to succinyl-CoA and CO(2).</text>
</comment>
<dbReference type="InterPro" id="IPR001017">
    <property type="entry name" value="DH_E1"/>
</dbReference>
<dbReference type="Gene3D" id="3.40.50.920">
    <property type="match status" value="1"/>
</dbReference>
<dbReference type="RefSeq" id="WP_146291873.1">
    <property type="nucleotide sequence ID" value="NZ_SELH01000014.1"/>
</dbReference>
<dbReference type="Gene3D" id="3.40.50.970">
    <property type="match status" value="2"/>
</dbReference>
<keyword evidence="5" id="KW-0786">Thiamine pyrophosphate</keyword>
<dbReference type="GO" id="GO:0003863">
    <property type="term" value="F:branched-chain 2-oxo acid dehydrogenase activity"/>
    <property type="evidence" value="ECO:0007669"/>
    <property type="project" value="UniProtKB-EC"/>
</dbReference>
<dbReference type="InterPro" id="IPR033248">
    <property type="entry name" value="Transketolase_C"/>
</dbReference>
<comment type="caution">
    <text evidence="7">The sequence shown here is derived from an EMBL/GenBank/DDBJ whole genome shotgun (WGS) entry which is preliminary data.</text>
</comment>
<accession>A0A563DHD7</accession>